<sequence length="143" mass="15992">MKKTSKIFAVLLSLVMIMGVTAVLTGCGSDEPNTLEKYMADHPDEQKAMDDAVASYKQDGMAVDLQIKENTIIYSFKYDETFDEDAVEQMKSYFDGAMESMGSVFENIAKSCQEQTEIDGITVQVLYLNGDDSEIYNETFEAK</sequence>
<comment type="caution">
    <text evidence="2">The sequence shown here is derived from an EMBL/GenBank/DDBJ whole genome shotgun (WGS) entry which is preliminary data.</text>
</comment>
<reference evidence="2 3" key="1">
    <citation type="submission" date="2018-08" db="EMBL/GenBank/DDBJ databases">
        <title>Murine metabolic-syndrome-specific gut microbial biobank.</title>
        <authorList>
            <person name="Liu C."/>
        </authorList>
    </citation>
    <scope>NUCLEOTIDE SEQUENCE [LARGE SCALE GENOMIC DNA]</scope>
    <source>
        <strain evidence="2 3">28</strain>
    </source>
</reference>
<dbReference type="Pfam" id="PF16146">
    <property type="entry name" value="DUF4854"/>
    <property type="match status" value="1"/>
</dbReference>
<keyword evidence="1" id="KW-0732">Signal</keyword>
<accession>A0A845QK29</accession>
<gene>
    <name evidence="2" type="ORF">D0435_05205</name>
</gene>
<dbReference type="AlphaFoldDB" id="A0A845QK29"/>
<evidence type="ECO:0000313" key="3">
    <source>
        <dbReference type="Proteomes" id="UP000446866"/>
    </source>
</evidence>
<protein>
    <submittedName>
        <fullName evidence="2">DUF4854 domain-containing protein</fullName>
    </submittedName>
</protein>
<dbReference type="EMBL" id="QXWK01000009">
    <property type="protein sequence ID" value="NBH61047.1"/>
    <property type="molecule type" value="Genomic_DNA"/>
</dbReference>
<proteinExistence type="predicted"/>
<name>A0A845QK29_9FIRM</name>
<keyword evidence="3" id="KW-1185">Reference proteome</keyword>
<dbReference type="InterPro" id="IPR032327">
    <property type="entry name" value="DUF4854"/>
</dbReference>
<feature type="chain" id="PRO_5039650935" evidence="1">
    <location>
        <begin position="23"/>
        <end position="143"/>
    </location>
</feature>
<feature type="signal peptide" evidence="1">
    <location>
        <begin position="1"/>
        <end position="22"/>
    </location>
</feature>
<evidence type="ECO:0000256" key="1">
    <source>
        <dbReference type="SAM" id="SignalP"/>
    </source>
</evidence>
<organism evidence="2 3">
    <name type="scientific">Anaerotruncus colihominis</name>
    <dbReference type="NCBI Taxonomy" id="169435"/>
    <lineage>
        <taxon>Bacteria</taxon>
        <taxon>Bacillati</taxon>
        <taxon>Bacillota</taxon>
        <taxon>Clostridia</taxon>
        <taxon>Eubacteriales</taxon>
        <taxon>Oscillospiraceae</taxon>
        <taxon>Anaerotruncus</taxon>
    </lineage>
</organism>
<dbReference type="Proteomes" id="UP000446866">
    <property type="component" value="Unassembled WGS sequence"/>
</dbReference>
<dbReference type="PROSITE" id="PS51257">
    <property type="entry name" value="PROKAR_LIPOPROTEIN"/>
    <property type="match status" value="1"/>
</dbReference>
<evidence type="ECO:0000313" key="2">
    <source>
        <dbReference type="EMBL" id="NBH61047.1"/>
    </source>
</evidence>
<dbReference type="RefSeq" id="WP_160201332.1">
    <property type="nucleotide sequence ID" value="NZ_QXWK01000009.1"/>
</dbReference>